<accession>A0A8H7P400</accession>
<evidence type="ECO:0000313" key="7">
    <source>
        <dbReference type="EMBL" id="KAF9815648.1"/>
    </source>
</evidence>
<reference evidence="7" key="1">
    <citation type="submission" date="2020-11" db="EMBL/GenBank/DDBJ databases">
        <authorList>
            <person name="Koelle M."/>
            <person name="Horta M.A.C."/>
            <person name="Nowrousian M."/>
            <person name="Ohm R.A."/>
            <person name="Benz P."/>
            <person name="Pilgard A."/>
        </authorList>
    </citation>
    <scope>NUCLEOTIDE SEQUENCE</scope>
    <source>
        <strain evidence="7">FPRL280</strain>
    </source>
</reference>
<dbReference type="GO" id="GO:0005634">
    <property type="term" value="C:nucleus"/>
    <property type="evidence" value="ECO:0007669"/>
    <property type="project" value="UniProtKB-SubCell"/>
</dbReference>
<feature type="domain" description="Bromodomain associated" evidence="6">
    <location>
        <begin position="2"/>
        <end position="78"/>
    </location>
</feature>
<feature type="region of interest" description="Disordered" evidence="5">
    <location>
        <begin position="140"/>
        <end position="199"/>
    </location>
</feature>
<gene>
    <name evidence="7" type="ORF">IEO21_04438</name>
</gene>
<evidence type="ECO:0000256" key="4">
    <source>
        <dbReference type="ARBA" id="ARBA00023242"/>
    </source>
</evidence>
<protein>
    <recommendedName>
        <fullName evidence="6">Bromodomain associated domain-containing protein</fullName>
    </recommendedName>
</protein>
<dbReference type="AlphaFoldDB" id="A0A8H7P400"/>
<feature type="compositionally biased region" description="Low complexity" evidence="5">
    <location>
        <begin position="426"/>
        <end position="440"/>
    </location>
</feature>
<reference evidence="7" key="2">
    <citation type="journal article" name="Front. Microbiol.">
        <title>Degradative Capacity of Two Strains of Rhodonia placenta: From Phenotype to Genotype.</title>
        <authorList>
            <person name="Kolle M."/>
            <person name="Horta M.A.C."/>
            <person name="Nowrousian M."/>
            <person name="Ohm R.A."/>
            <person name="Benz J.P."/>
            <person name="Pilgard A."/>
        </authorList>
    </citation>
    <scope>NUCLEOTIDE SEQUENCE</scope>
    <source>
        <strain evidence="7">FPRL280</strain>
    </source>
</reference>
<feature type="region of interest" description="Disordered" evidence="5">
    <location>
        <begin position="244"/>
        <end position="263"/>
    </location>
</feature>
<name>A0A8H7P400_9APHY</name>
<dbReference type="InterPro" id="IPR009072">
    <property type="entry name" value="Histone-fold"/>
</dbReference>
<dbReference type="SMART" id="SM00576">
    <property type="entry name" value="BTP"/>
    <property type="match status" value="1"/>
</dbReference>
<evidence type="ECO:0000313" key="8">
    <source>
        <dbReference type="Proteomes" id="UP000639403"/>
    </source>
</evidence>
<evidence type="ECO:0000259" key="6">
    <source>
        <dbReference type="SMART" id="SM00576"/>
    </source>
</evidence>
<dbReference type="Proteomes" id="UP000639403">
    <property type="component" value="Unassembled WGS sequence"/>
</dbReference>
<keyword evidence="3" id="KW-0804">Transcription</keyword>
<proteinExistence type="predicted"/>
<feature type="compositionally biased region" description="Pro residues" evidence="5">
    <location>
        <begin position="178"/>
        <end position="194"/>
    </location>
</feature>
<feature type="region of interest" description="Disordered" evidence="5">
    <location>
        <begin position="424"/>
        <end position="458"/>
    </location>
</feature>
<evidence type="ECO:0000256" key="2">
    <source>
        <dbReference type="ARBA" id="ARBA00023015"/>
    </source>
</evidence>
<dbReference type="GO" id="GO:0046982">
    <property type="term" value="F:protein heterodimerization activity"/>
    <property type="evidence" value="ECO:0007669"/>
    <property type="project" value="InterPro"/>
</dbReference>
<dbReference type="EMBL" id="JADOXO010000066">
    <property type="protein sequence ID" value="KAF9815648.1"/>
    <property type="molecule type" value="Genomic_DNA"/>
</dbReference>
<evidence type="ECO:0000256" key="5">
    <source>
        <dbReference type="SAM" id="MobiDB-lite"/>
    </source>
</evidence>
<dbReference type="InterPro" id="IPR006565">
    <property type="entry name" value="BTP"/>
</dbReference>
<comment type="caution">
    <text evidence="7">The sequence shown here is derived from an EMBL/GenBank/DDBJ whole genome shotgun (WGS) entry which is preliminary data.</text>
</comment>
<dbReference type="Gene3D" id="1.10.20.10">
    <property type="entry name" value="Histone, subunit A"/>
    <property type="match status" value="1"/>
</dbReference>
<dbReference type="Pfam" id="PF07524">
    <property type="entry name" value="Bromo_TP"/>
    <property type="match status" value="1"/>
</dbReference>
<evidence type="ECO:0000256" key="3">
    <source>
        <dbReference type="ARBA" id="ARBA00023163"/>
    </source>
</evidence>
<dbReference type="SUPFAM" id="SSF47113">
    <property type="entry name" value="Histone-fold"/>
    <property type="match status" value="1"/>
</dbReference>
<dbReference type="CDD" id="cd00076">
    <property type="entry name" value="HFD_SF"/>
    <property type="match status" value="1"/>
</dbReference>
<comment type="subcellular location">
    <subcellularLocation>
        <location evidence="1">Nucleus</location>
    </subcellularLocation>
</comment>
<organism evidence="7 8">
    <name type="scientific">Rhodonia placenta</name>
    <dbReference type="NCBI Taxonomy" id="104341"/>
    <lineage>
        <taxon>Eukaryota</taxon>
        <taxon>Fungi</taxon>
        <taxon>Dikarya</taxon>
        <taxon>Basidiomycota</taxon>
        <taxon>Agaricomycotina</taxon>
        <taxon>Agaricomycetes</taxon>
        <taxon>Polyporales</taxon>
        <taxon>Adustoporiaceae</taxon>
        <taxon>Rhodonia</taxon>
    </lineage>
</organism>
<evidence type="ECO:0000256" key="1">
    <source>
        <dbReference type="ARBA" id="ARBA00004123"/>
    </source>
</evidence>
<keyword evidence="4" id="KW-0539">Nucleus</keyword>
<keyword evidence="2" id="KW-0805">Transcription regulation</keyword>
<sequence>MDTGAKKLLESATYKTLHAHNFSRSSSQATLVLTDLLSRYMTLLTSTCAKYAEHAGRLNVSIKDTASALDELGVGVEDLKEYCASEARELSRYAVHTARRTEDLAEFNALLLDGLREDRDDAIPLVYAPMPLEAFYDEYKEEETQPPLPLSPISNPSTPPRKRPRTSSWRPPSYVPDHLPPFPTNSPPQSPSPRSPTEAIAPIPVKMERVATPPPPPMASSASSADFLTPIPYLQSSLAGALMSHLPPLPPRSGPPSSQARQPLPQMQPALLGAYHHVLTHPPPSNVTSVNPSKYRVALALLTQAEAQPRWEPAPTLFSNTVPNPPRVAAPGPSYPVPVAKGPLTPTDKELEIEKDRRSNLPNAPPRPVVFPERVTPLISQQASRLPTLARHVLPGSVYTRTTRLTHPPVLSRGAQRLTYGPGVGAPWNTNATPTPAAPTGKGKDGAPNGKDVDALPRPIPDARMYATWDYEPKRYNEPLVVKRNRIGSMQATVSLAPVRGRNEHRVS</sequence>